<dbReference type="Proteomes" id="UP000324222">
    <property type="component" value="Unassembled WGS sequence"/>
</dbReference>
<comment type="caution">
    <text evidence="2">The sequence shown here is derived from an EMBL/GenBank/DDBJ whole genome shotgun (WGS) entry which is preliminary data.</text>
</comment>
<evidence type="ECO:0000313" key="2">
    <source>
        <dbReference type="EMBL" id="MPC46606.1"/>
    </source>
</evidence>
<feature type="region of interest" description="Disordered" evidence="1">
    <location>
        <begin position="1"/>
        <end position="22"/>
    </location>
</feature>
<evidence type="ECO:0000256" key="1">
    <source>
        <dbReference type="SAM" id="MobiDB-lite"/>
    </source>
</evidence>
<feature type="region of interest" description="Disordered" evidence="1">
    <location>
        <begin position="44"/>
        <end position="86"/>
    </location>
</feature>
<dbReference type="EMBL" id="VSRR010007289">
    <property type="protein sequence ID" value="MPC46606.1"/>
    <property type="molecule type" value="Genomic_DNA"/>
</dbReference>
<feature type="compositionally biased region" description="Basic and acidic residues" evidence="1">
    <location>
        <begin position="76"/>
        <end position="86"/>
    </location>
</feature>
<dbReference type="AlphaFoldDB" id="A0A5B7FM98"/>
<reference evidence="2 3" key="1">
    <citation type="submission" date="2019-05" db="EMBL/GenBank/DDBJ databases">
        <title>Another draft genome of Portunus trituberculatus and its Hox gene families provides insights of decapod evolution.</title>
        <authorList>
            <person name="Jeong J.-H."/>
            <person name="Song I."/>
            <person name="Kim S."/>
            <person name="Choi T."/>
            <person name="Kim D."/>
            <person name="Ryu S."/>
            <person name="Kim W."/>
        </authorList>
    </citation>
    <scope>NUCLEOTIDE SEQUENCE [LARGE SCALE GENOMIC DNA]</scope>
    <source>
        <tissue evidence="2">Muscle</tissue>
    </source>
</reference>
<accession>A0A5B7FM98</accession>
<gene>
    <name evidence="2" type="ORF">E2C01_040329</name>
</gene>
<feature type="compositionally biased region" description="Pro residues" evidence="1">
    <location>
        <begin position="8"/>
        <end position="21"/>
    </location>
</feature>
<protein>
    <submittedName>
        <fullName evidence="2">Uncharacterized protein</fullName>
    </submittedName>
</protein>
<keyword evidence="3" id="KW-1185">Reference proteome</keyword>
<sequence length="86" mass="8847">MKLTYKPVPRPAPPRPAPPRLTPTLVSAAAMLPASVCGLGAAAPTDGKTVTNGPPSVVGSEGTHSSVHPLCSCPKKSPDLQRRNKK</sequence>
<name>A0A5B7FM98_PORTR</name>
<organism evidence="2 3">
    <name type="scientific">Portunus trituberculatus</name>
    <name type="common">Swimming crab</name>
    <name type="synonym">Neptunus trituberculatus</name>
    <dbReference type="NCBI Taxonomy" id="210409"/>
    <lineage>
        <taxon>Eukaryota</taxon>
        <taxon>Metazoa</taxon>
        <taxon>Ecdysozoa</taxon>
        <taxon>Arthropoda</taxon>
        <taxon>Crustacea</taxon>
        <taxon>Multicrustacea</taxon>
        <taxon>Malacostraca</taxon>
        <taxon>Eumalacostraca</taxon>
        <taxon>Eucarida</taxon>
        <taxon>Decapoda</taxon>
        <taxon>Pleocyemata</taxon>
        <taxon>Brachyura</taxon>
        <taxon>Eubrachyura</taxon>
        <taxon>Portunoidea</taxon>
        <taxon>Portunidae</taxon>
        <taxon>Portuninae</taxon>
        <taxon>Portunus</taxon>
    </lineage>
</organism>
<evidence type="ECO:0000313" key="3">
    <source>
        <dbReference type="Proteomes" id="UP000324222"/>
    </source>
</evidence>
<proteinExistence type="predicted"/>